<protein>
    <submittedName>
        <fullName evidence="1">Uncharacterized protein</fullName>
    </submittedName>
</protein>
<dbReference type="RefSeq" id="WP_076969176.1">
    <property type="nucleotide sequence ID" value="NZ_LVWB01000002.1"/>
</dbReference>
<evidence type="ECO:0000313" key="2">
    <source>
        <dbReference type="Proteomes" id="UP000189542"/>
    </source>
</evidence>
<dbReference type="Proteomes" id="UP000189542">
    <property type="component" value="Unassembled WGS sequence"/>
</dbReference>
<accession>A0A1V2N9J4</accession>
<reference evidence="1 2" key="1">
    <citation type="journal article" date="2017" name="PLoS ONE">
        <title>Genomic sequence of 'Candidatus Liberibacter solanacearum' haplotype C and its comparison with haplotype A and B genomes.</title>
        <authorList>
            <person name="Wang J."/>
            <person name="Haapalainen M."/>
            <person name="Schott T."/>
            <person name="Thompson S.M."/>
            <person name="Smith G.R."/>
            <person name="Nissinen A.I."/>
            <person name="Pirhonen M."/>
        </authorList>
    </citation>
    <scope>NUCLEOTIDE SEQUENCE [LARGE SCALE GENOMIC DNA]</scope>
    <source>
        <strain evidence="1 2">FIN111</strain>
    </source>
</reference>
<evidence type="ECO:0000313" key="1">
    <source>
        <dbReference type="EMBL" id="ONI60331.1"/>
    </source>
</evidence>
<sequence>MLSKKFVLTSVLLESSVLLSGCDTVSKEMYNNLEKSLEKSKNSTSILEKYLYDNQGKIESKIDQKNKEMNEKVSSEARLMTIINSRKNIINNPSETEQNKALAKEYIEKNESKLASETFSKTKSELELIELEKEREYGENINKKYHDSLY</sequence>
<dbReference type="EMBL" id="LVWB01000002">
    <property type="protein sequence ID" value="ONI60331.1"/>
    <property type="molecule type" value="Genomic_DNA"/>
</dbReference>
<name>A0A1V2N9J4_9HYPH</name>
<gene>
    <name evidence="1" type="ORF">AYO25_00525</name>
</gene>
<proteinExistence type="predicted"/>
<dbReference type="AlphaFoldDB" id="A0A1V2N9J4"/>
<organism evidence="1 2">
    <name type="scientific">Candidatus Liberibacter solanacearum</name>
    <dbReference type="NCBI Taxonomy" id="556287"/>
    <lineage>
        <taxon>Bacteria</taxon>
        <taxon>Pseudomonadati</taxon>
        <taxon>Pseudomonadota</taxon>
        <taxon>Alphaproteobacteria</taxon>
        <taxon>Hyphomicrobiales</taxon>
        <taxon>Rhizobiaceae</taxon>
        <taxon>Liberibacter</taxon>
    </lineage>
</organism>
<comment type="caution">
    <text evidence="1">The sequence shown here is derived from an EMBL/GenBank/DDBJ whole genome shotgun (WGS) entry which is preliminary data.</text>
</comment>